<proteinExistence type="predicted"/>
<protein>
    <recommendedName>
        <fullName evidence="3">DUF4279 domain-containing protein</fullName>
    </recommendedName>
</protein>
<keyword evidence="2" id="KW-1185">Reference proteome</keyword>
<gene>
    <name evidence="1" type="ORF">GCM10025759_30510</name>
</gene>
<comment type="caution">
    <text evidence="1">The sequence shown here is derived from an EMBL/GenBank/DDBJ whole genome shotgun (WGS) entry which is preliminary data.</text>
</comment>
<dbReference type="RefSeq" id="WP_158982297.1">
    <property type="nucleotide sequence ID" value="NZ_VLNU01000001.1"/>
</dbReference>
<evidence type="ECO:0000313" key="1">
    <source>
        <dbReference type="EMBL" id="GAA5080800.1"/>
    </source>
</evidence>
<accession>A0ABP9LLJ3</accession>
<evidence type="ECO:0008006" key="3">
    <source>
        <dbReference type="Google" id="ProtNLM"/>
    </source>
</evidence>
<organism evidence="1 2">
    <name type="scientific">Lysobacter panacisoli</name>
    <dbReference type="NCBI Taxonomy" id="1255263"/>
    <lineage>
        <taxon>Bacteria</taxon>
        <taxon>Pseudomonadati</taxon>
        <taxon>Pseudomonadota</taxon>
        <taxon>Gammaproteobacteria</taxon>
        <taxon>Lysobacterales</taxon>
        <taxon>Lysobacteraceae</taxon>
        <taxon>Lysobacter</taxon>
    </lineage>
</organism>
<sequence>MRTVCYLRIEKLGETDAEEVDSMLAPLSVERKRRKHDGMPFHSVPLVYWVTRRIESECDVASRFVDDVTLAAEVLRDRECAGKISITAVVARYLVEGEAPAGLYLDRATIAALAAIDADLDVDVVPEL</sequence>
<dbReference type="EMBL" id="BAABKY010000004">
    <property type="protein sequence ID" value="GAA5080800.1"/>
    <property type="molecule type" value="Genomic_DNA"/>
</dbReference>
<reference evidence="2" key="1">
    <citation type="journal article" date="2019" name="Int. J. Syst. Evol. Microbiol.">
        <title>The Global Catalogue of Microorganisms (GCM) 10K type strain sequencing project: providing services to taxonomists for standard genome sequencing and annotation.</title>
        <authorList>
            <consortium name="The Broad Institute Genomics Platform"/>
            <consortium name="The Broad Institute Genome Sequencing Center for Infectious Disease"/>
            <person name="Wu L."/>
            <person name="Ma J."/>
        </authorList>
    </citation>
    <scope>NUCLEOTIDE SEQUENCE [LARGE SCALE GENOMIC DNA]</scope>
    <source>
        <strain evidence="2">JCM 19212</strain>
    </source>
</reference>
<dbReference type="Proteomes" id="UP001501083">
    <property type="component" value="Unassembled WGS sequence"/>
</dbReference>
<evidence type="ECO:0000313" key="2">
    <source>
        <dbReference type="Proteomes" id="UP001501083"/>
    </source>
</evidence>
<name>A0ABP9LLJ3_9GAMM</name>